<dbReference type="KEGG" id="mko:MKLM6_0841"/>
<proteinExistence type="predicted"/>
<dbReference type="RefSeq" id="WP_064024703.1">
    <property type="nucleotide sequence ID" value="NZ_CP023669.1"/>
</dbReference>
<evidence type="ECO:0000313" key="2">
    <source>
        <dbReference type="Proteomes" id="UP000077734"/>
    </source>
</evidence>
<accession>A0A291IFI9</accession>
<name>A0A291IFI9_9GAMM</name>
<protein>
    <submittedName>
        <fullName evidence="1">Uncharacterized protein</fullName>
    </submittedName>
</protein>
<dbReference type="EMBL" id="LUUL01000036">
    <property type="protein sequence ID" value="OAI29466.1"/>
    <property type="molecule type" value="Genomic_DNA"/>
</dbReference>
<sequence>MADLDVTSDDGNPSESGGDVQAQIQQAINQHQSDWATQFEQETGHKDVKSLMAAHQQELTQSKERENAYKTKFEKLQIDAAILAETGDAISPAIVKDLLAGKASCDENGTVTIDGKPVGDAIKDLLENNPFLAKAQGGTGSGAPAVSTAATQKMGRDDFNRMTPAQRQKFIKDGGEIV</sequence>
<evidence type="ECO:0000313" key="1">
    <source>
        <dbReference type="EMBL" id="OAI29466.1"/>
    </source>
</evidence>
<dbReference type="Proteomes" id="UP000077734">
    <property type="component" value="Unassembled WGS sequence"/>
</dbReference>
<comment type="caution">
    <text evidence="1">The sequence shown here is derived from an EMBL/GenBank/DDBJ whole genome shotgun (WGS) entry which is preliminary data.</text>
</comment>
<reference evidence="1 2" key="1">
    <citation type="submission" date="2016-03" db="EMBL/GenBank/DDBJ databases">
        <authorList>
            <person name="Heylen K."/>
            <person name="De Vos P."/>
            <person name="Vekeman B."/>
        </authorList>
    </citation>
    <scope>NUCLEOTIDE SEQUENCE [LARGE SCALE GENOMIC DNA]</scope>
    <source>
        <strain evidence="1 2">R-49807</strain>
    </source>
</reference>
<keyword evidence="2" id="KW-1185">Reference proteome</keyword>
<gene>
    <name evidence="1" type="ORF">A1356_23095</name>
</gene>
<dbReference type="AlphaFoldDB" id="A0A291IFI9"/>
<organism evidence="1 2">
    <name type="scientific">Methylomonas koyamae</name>
    <dbReference type="NCBI Taxonomy" id="702114"/>
    <lineage>
        <taxon>Bacteria</taxon>
        <taxon>Pseudomonadati</taxon>
        <taxon>Pseudomonadota</taxon>
        <taxon>Gammaproteobacteria</taxon>
        <taxon>Methylococcales</taxon>
        <taxon>Methylococcaceae</taxon>
        <taxon>Methylomonas</taxon>
    </lineage>
</organism>